<dbReference type="EMBL" id="JAAIKC010000009">
    <property type="protein sequence ID" value="NEW08494.1"/>
    <property type="molecule type" value="Genomic_DNA"/>
</dbReference>
<dbReference type="InterPro" id="IPR039379">
    <property type="entry name" value="Protoglobin_sensor_dom"/>
</dbReference>
<dbReference type="Gene3D" id="1.10.287.950">
    <property type="entry name" value="Methyl-accepting chemotaxis protein"/>
    <property type="match status" value="1"/>
</dbReference>
<keyword evidence="1 2" id="KW-0807">Transducer</keyword>
<dbReference type="SMART" id="SM00283">
    <property type="entry name" value="MA"/>
    <property type="match status" value="1"/>
</dbReference>
<sequence>MIQVQAERQKLLTYTGLTNEDLQLLKSKKEEFMKIVDVLVDQLYADIICVPELVAIIEKHSTIERLKETQRWYFMSMTSGVINDEYISKRLHIGKVHSRIGLTTSWYLGTYMKYTDLALMHFKQIMPEDWGKVIHSLSKMFNLDSQLVLEAYEHDEKHKIQALADHQETILGTISRAVQDLASMMVELNGSSQSVADTAIQTAESQESSNQHIDDLHNEIKDISKMGSVMKEISDQTHLLGLNAAIEAARSGEHGRGFEVVANEVRKLASHSREALDQIQTKLKLIAKKLEIVKKGSEETTLYARTQAASAQELTSFVQMIENVTAELEQLKKK</sequence>
<name>A0A6G4A3I2_9BACL</name>
<dbReference type="SUPFAM" id="SSF46458">
    <property type="entry name" value="Globin-like"/>
    <property type="match status" value="1"/>
</dbReference>
<proteinExistence type="predicted"/>
<dbReference type="GO" id="GO:0016020">
    <property type="term" value="C:membrane"/>
    <property type="evidence" value="ECO:0007669"/>
    <property type="project" value="InterPro"/>
</dbReference>
<accession>A0A6G4A3I2</accession>
<dbReference type="RefSeq" id="WP_163951391.1">
    <property type="nucleotide sequence ID" value="NZ_JAAIKC010000009.1"/>
</dbReference>
<dbReference type="InterPro" id="IPR012292">
    <property type="entry name" value="Globin/Proto"/>
</dbReference>
<feature type="domain" description="Methyl-accepting transducer" evidence="3">
    <location>
        <begin position="171"/>
        <end position="334"/>
    </location>
</feature>
<evidence type="ECO:0000256" key="2">
    <source>
        <dbReference type="PROSITE-ProRule" id="PRU00284"/>
    </source>
</evidence>
<dbReference type="AlphaFoldDB" id="A0A6G4A3I2"/>
<evidence type="ECO:0000313" key="4">
    <source>
        <dbReference type="EMBL" id="NEW08494.1"/>
    </source>
</evidence>
<gene>
    <name evidence="4" type="ORF">GK047_21075</name>
</gene>
<dbReference type="PROSITE" id="PS50111">
    <property type="entry name" value="CHEMOTAXIS_TRANSDUC_2"/>
    <property type="match status" value="1"/>
</dbReference>
<evidence type="ECO:0000256" key="1">
    <source>
        <dbReference type="ARBA" id="ARBA00023224"/>
    </source>
</evidence>
<dbReference type="GO" id="GO:0020037">
    <property type="term" value="F:heme binding"/>
    <property type="evidence" value="ECO:0007669"/>
    <property type="project" value="InterPro"/>
</dbReference>
<dbReference type="InterPro" id="IPR009050">
    <property type="entry name" value="Globin-like_sf"/>
</dbReference>
<dbReference type="PANTHER" id="PTHR32089:SF112">
    <property type="entry name" value="LYSOZYME-LIKE PROTEIN-RELATED"/>
    <property type="match status" value="1"/>
</dbReference>
<organism evidence="4">
    <name type="scientific">Paenibacillus sp. SYP-B3998</name>
    <dbReference type="NCBI Taxonomy" id="2678564"/>
    <lineage>
        <taxon>Bacteria</taxon>
        <taxon>Bacillati</taxon>
        <taxon>Bacillota</taxon>
        <taxon>Bacilli</taxon>
        <taxon>Bacillales</taxon>
        <taxon>Paenibacillaceae</taxon>
        <taxon>Paenibacillus</taxon>
    </lineage>
</organism>
<comment type="caution">
    <text evidence="4">The sequence shown here is derived from an EMBL/GenBank/DDBJ whole genome shotgun (WGS) entry which is preliminary data.</text>
</comment>
<evidence type="ECO:0000259" key="3">
    <source>
        <dbReference type="PROSITE" id="PS50111"/>
    </source>
</evidence>
<dbReference type="Pfam" id="PF00015">
    <property type="entry name" value="MCPsignal"/>
    <property type="match status" value="1"/>
</dbReference>
<dbReference type="InterPro" id="IPR044398">
    <property type="entry name" value="Globin-sensor_dom"/>
</dbReference>
<dbReference type="InterPro" id="IPR004089">
    <property type="entry name" value="MCPsignal_dom"/>
</dbReference>
<dbReference type="GO" id="GO:0019825">
    <property type="term" value="F:oxygen binding"/>
    <property type="evidence" value="ECO:0007669"/>
    <property type="project" value="InterPro"/>
</dbReference>
<dbReference type="Pfam" id="PF11563">
    <property type="entry name" value="Protoglobin"/>
    <property type="match status" value="1"/>
</dbReference>
<dbReference type="GO" id="GO:0007165">
    <property type="term" value="P:signal transduction"/>
    <property type="evidence" value="ECO:0007669"/>
    <property type="project" value="UniProtKB-KW"/>
</dbReference>
<dbReference type="CDD" id="cd01068">
    <property type="entry name" value="globin_sensor"/>
    <property type="match status" value="1"/>
</dbReference>
<dbReference type="PANTHER" id="PTHR32089">
    <property type="entry name" value="METHYL-ACCEPTING CHEMOTAXIS PROTEIN MCPB"/>
    <property type="match status" value="1"/>
</dbReference>
<dbReference type="Gene3D" id="1.10.490.10">
    <property type="entry name" value="Globins"/>
    <property type="match status" value="1"/>
</dbReference>
<dbReference type="SUPFAM" id="SSF58104">
    <property type="entry name" value="Methyl-accepting chemotaxis protein (MCP) signaling domain"/>
    <property type="match status" value="1"/>
</dbReference>
<reference evidence="4" key="1">
    <citation type="submission" date="2020-02" db="EMBL/GenBank/DDBJ databases">
        <authorList>
            <person name="Shen X.-R."/>
            <person name="Zhang Y.-X."/>
        </authorList>
    </citation>
    <scope>NUCLEOTIDE SEQUENCE</scope>
    <source>
        <strain evidence="4">SYP-B3998</strain>
    </source>
</reference>
<protein>
    <submittedName>
        <fullName evidence="4">Chemotaxis protein</fullName>
    </submittedName>
</protein>